<dbReference type="AlphaFoldDB" id="A0A2M4D5E9"/>
<organism evidence="1">
    <name type="scientific">Anopheles darlingi</name>
    <name type="common">Mosquito</name>
    <dbReference type="NCBI Taxonomy" id="43151"/>
    <lineage>
        <taxon>Eukaryota</taxon>
        <taxon>Metazoa</taxon>
        <taxon>Ecdysozoa</taxon>
        <taxon>Arthropoda</taxon>
        <taxon>Hexapoda</taxon>
        <taxon>Insecta</taxon>
        <taxon>Pterygota</taxon>
        <taxon>Neoptera</taxon>
        <taxon>Endopterygota</taxon>
        <taxon>Diptera</taxon>
        <taxon>Nematocera</taxon>
        <taxon>Culicoidea</taxon>
        <taxon>Culicidae</taxon>
        <taxon>Anophelinae</taxon>
        <taxon>Anopheles</taxon>
    </lineage>
</organism>
<name>A0A2M4D5E9_ANODA</name>
<evidence type="ECO:0000313" key="1">
    <source>
        <dbReference type="EMBL" id="MBW72785.1"/>
    </source>
</evidence>
<proteinExistence type="predicted"/>
<accession>A0A2M4D5E9</accession>
<reference evidence="1" key="1">
    <citation type="submission" date="2018-01" db="EMBL/GenBank/DDBJ databases">
        <title>An insight into the sialome of Amazonian anophelines.</title>
        <authorList>
            <person name="Ribeiro J.M."/>
            <person name="Scarpassa V."/>
            <person name="Calvo E."/>
        </authorList>
    </citation>
    <scope>NUCLEOTIDE SEQUENCE</scope>
</reference>
<sequence>MYISVICTASSFVFVFGAPIHLVTMPPITSPTVLPALPAFSTKTRAVSRPFSCATALLSMTNFLIRPRYLFHSGDFSSSMVRNSLAASS</sequence>
<protein>
    <submittedName>
        <fullName evidence="1">Putative secreted protein</fullName>
    </submittedName>
</protein>
<dbReference type="EMBL" id="GGFL01008607">
    <property type="protein sequence ID" value="MBW72785.1"/>
    <property type="molecule type" value="Transcribed_RNA"/>
</dbReference>